<protein>
    <submittedName>
        <fullName evidence="1">Uncharacterized protein</fullName>
    </submittedName>
</protein>
<dbReference type="Proteomes" id="UP000800035">
    <property type="component" value="Unassembled WGS sequence"/>
</dbReference>
<evidence type="ECO:0000313" key="1">
    <source>
        <dbReference type="EMBL" id="KAF1948785.1"/>
    </source>
</evidence>
<dbReference type="AlphaFoldDB" id="A0A6A5T766"/>
<accession>A0A6A5T766</accession>
<proteinExistence type="predicted"/>
<evidence type="ECO:0000313" key="2">
    <source>
        <dbReference type="Proteomes" id="UP000800035"/>
    </source>
</evidence>
<sequence>MATVACFRGVSGDYPGDRPSGVEETLFLQSECGKPGYFRELFLVVFRNGFEDLRVRVVGVMDAGFWMDDEGQEQGRGHERYLRWYTLRSWDQRIGNS</sequence>
<gene>
    <name evidence="1" type="ORF">CC80DRAFT_497993</name>
</gene>
<reference evidence="1" key="1">
    <citation type="journal article" date="2020" name="Stud. Mycol.">
        <title>101 Dothideomycetes genomes: a test case for predicting lifestyles and emergence of pathogens.</title>
        <authorList>
            <person name="Haridas S."/>
            <person name="Albert R."/>
            <person name="Binder M."/>
            <person name="Bloem J."/>
            <person name="Labutti K."/>
            <person name="Salamov A."/>
            <person name="Andreopoulos B."/>
            <person name="Baker S."/>
            <person name="Barry K."/>
            <person name="Bills G."/>
            <person name="Bluhm B."/>
            <person name="Cannon C."/>
            <person name="Castanera R."/>
            <person name="Culley D."/>
            <person name="Daum C."/>
            <person name="Ezra D."/>
            <person name="Gonzalez J."/>
            <person name="Henrissat B."/>
            <person name="Kuo A."/>
            <person name="Liang C."/>
            <person name="Lipzen A."/>
            <person name="Lutzoni F."/>
            <person name="Magnuson J."/>
            <person name="Mondo S."/>
            <person name="Nolan M."/>
            <person name="Ohm R."/>
            <person name="Pangilinan J."/>
            <person name="Park H.-J."/>
            <person name="Ramirez L."/>
            <person name="Alfaro M."/>
            <person name="Sun H."/>
            <person name="Tritt A."/>
            <person name="Yoshinaga Y."/>
            <person name="Zwiers L.-H."/>
            <person name="Turgeon B."/>
            <person name="Goodwin S."/>
            <person name="Spatafora J."/>
            <person name="Crous P."/>
            <person name="Grigoriev I."/>
        </authorList>
    </citation>
    <scope>NUCLEOTIDE SEQUENCE</scope>
    <source>
        <strain evidence="1">CBS 675.92</strain>
    </source>
</reference>
<name>A0A6A5T766_9PLEO</name>
<keyword evidence="2" id="KW-1185">Reference proteome</keyword>
<organism evidence="1 2">
    <name type="scientific">Byssothecium circinans</name>
    <dbReference type="NCBI Taxonomy" id="147558"/>
    <lineage>
        <taxon>Eukaryota</taxon>
        <taxon>Fungi</taxon>
        <taxon>Dikarya</taxon>
        <taxon>Ascomycota</taxon>
        <taxon>Pezizomycotina</taxon>
        <taxon>Dothideomycetes</taxon>
        <taxon>Pleosporomycetidae</taxon>
        <taxon>Pleosporales</taxon>
        <taxon>Massarineae</taxon>
        <taxon>Massarinaceae</taxon>
        <taxon>Byssothecium</taxon>
    </lineage>
</organism>
<dbReference type="EMBL" id="ML977049">
    <property type="protein sequence ID" value="KAF1948785.1"/>
    <property type="molecule type" value="Genomic_DNA"/>
</dbReference>